<feature type="transmembrane region" description="Helical" evidence="7">
    <location>
        <begin position="148"/>
        <end position="168"/>
    </location>
</feature>
<feature type="domain" description="Histidine kinase" evidence="8">
    <location>
        <begin position="201"/>
        <end position="404"/>
    </location>
</feature>
<dbReference type="OrthoDB" id="9785252at2"/>
<evidence type="ECO:0000313" key="10">
    <source>
        <dbReference type="Proteomes" id="UP000273022"/>
    </source>
</evidence>
<comment type="caution">
    <text evidence="9">The sequence shown here is derived from an EMBL/GenBank/DDBJ whole genome shotgun (WGS) entry which is preliminary data.</text>
</comment>
<evidence type="ECO:0000313" key="9">
    <source>
        <dbReference type="EMBL" id="RJY18992.1"/>
    </source>
</evidence>
<reference evidence="9 10" key="1">
    <citation type="submission" date="2018-09" db="EMBL/GenBank/DDBJ databases">
        <title>Phylogeny of the Shewanellaceae, and recommendation for two new genera, Pseudoshewanella and Parashewanella.</title>
        <authorList>
            <person name="Wang G."/>
        </authorList>
    </citation>
    <scope>NUCLEOTIDE SEQUENCE [LARGE SCALE GENOMIC DNA]</scope>
    <source>
        <strain evidence="9 10">KCTC 22492</strain>
    </source>
</reference>
<feature type="transmembrane region" description="Helical" evidence="7">
    <location>
        <begin position="12"/>
        <end position="28"/>
    </location>
</feature>
<dbReference type="GO" id="GO:0005886">
    <property type="term" value="C:plasma membrane"/>
    <property type="evidence" value="ECO:0007669"/>
    <property type="project" value="TreeGrafter"/>
</dbReference>
<dbReference type="PROSITE" id="PS50109">
    <property type="entry name" value="HIS_KIN"/>
    <property type="match status" value="1"/>
</dbReference>
<keyword evidence="5 9" id="KW-0418">Kinase</keyword>
<dbReference type="Gene3D" id="3.30.565.10">
    <property type="entry name" value="Histidine kinase-like ATPase, C-terminal domain"/>
    <property type="match status" value="1"/>
</dbReference>
<keyword evidence="7" id="KW-1133">Transmembrane helix</keyword>
<protein>
    <recommendedName>
        <fullName evidence="2">histidine kinase</fullName>
        <ecNumber evidence="2">2.7.13.3</ecNumber>
    </recommendedName>
</protein>
<keyword evidence="10" id="KW-1185">Reference proteome</keyword>
<keyword evidence="3" id="KW-0808">Transferase</keyword>
<feature type="transmembrane region" description="Helical" evidence="7">
    <location>
        <begin position="98"/>
        <end position="128"/>
    </location>
</feature>
<organism evidence="9 10">
    <name type="scientific">Parashewanella spongiae</name>
    <dbReference type="NCBI Taxonomy" id="342950"/>
    <lineage>
        <taxon>Bacteria</taxon>
        <taxon>Pseudomonadati</taxon>
        <taxon>Pseudomonadota</taxon>
        <taxon>Gammaproteobacteria</taxon>
        <taxon>Alteromonadales</taxon>
        <taxon>Shewanellaceae</taxon>
        <taxon>Parashewanella</taxon>
    </lineage>
</organism>
<gene>
    <name evidence="9" type="ORF">D5R81_02870</name>
</gene>
<dbReference type="Pfam" id="PF02518">
    <property type="entry name" value="HATPase_c"/>
    <property type="match status" value="1"/>
</dbReference>
<evidence type="ECO:0000256" key="4">
    <source>
        <dbReference type="ARBA" id="ARBA00022741"/>
    </source>
</evidence>
<keyword evidence="6" id="KW-0067">ATP-binding</keyword>
<proteinExistence type="predicted"/>
<evidence type="ECO:0000256" key="6">
    <source>
        <dbReference type="ARBA" id="ARBA00022840"/>
    </source>
</evidence>
<dbReference type="Gene3D" id="1.10.287.130">
    <property type="match status" value="1"/>
</dbReference>
<dbReference type="EC" id="2.7.13.3" evidence="2"/>
<evidence type="ECO:0000256" key="7">
    <source>
        <dbReference type="SAM" id="Phobius"/>
    </source>
</evidence>
<evidence type="ECO:0000256" key="1">
    <source>
        <dbReference type="ARBA" id="ARBA00000085"/>
    </source>
</evidence>
<dbReference type="SUPFAM" id="SSF55874">
    <property type="entry name" value="ATPase domain of HSP90 chaperone/DNA topoisomerase II/histidine kinase"/>
    <property type="match status" value="1"/>
</dbReference>
<keyword evidence="4" id="KW-0547">Nucleotide-binding</keyword>
<evidence type="ECO:0000259" key="8">
    <source>
        <dbReference type="PROSITE" id="PS50109"/>
    </source>
</evidence>
<accession>A0A3A6UMM2</accession>
<dbReference type="InterPro" id="IPR036890">
    <property type="entry name" value="HATPase_C_sf"/>
</dbReference>
<dbReference type="EMBL" id="QYYH01000011">
    <property type="protein sequence ID" value="RJY18992.1"/>
    <property type="molecule type" value="Genomic_DNA"/>
</dbReference>
<evidence type="ECO:0000256" key="2">
    <source>
        <dbReference type="ARBA" id="ARBA00012438"/>
    </source>
</evidence>
<sequence>MQESKVTQSLIYPRYFGFLIRLLLTYWLSDWFGLSLDSQLLGYFFAVELIYLFISHHQLAKVYDFNDGLFWLLLIDNAFWLSWLYLTGGATNAFISSLLIPIAIAAIALPIWNSLLLSIINCLAYSVMLYLSSDNNHMAHMNMGAHYIGMWLNFILSAVVINASLTLISRKLRQRDSQLSQLRESQLKQEQLVALGATSAQMAHQLATPLCSMRLWLDEISEKYTHQGINEINANLIRCESSLKELRMATEAIREGNKQSWPVDRFIQDVKKKTQLLLPHHEITWTIPNDSKHLVSIDHGVLPALITLIDNAAKASFDFMTQAKVELAIELSPHHLVINIRDFGKGIDSNLSPYLGHKMVPSNNGLGIALLLTNATLERNLSTLSLAQHSEQGSIAIVHIPVNTK</sequence>
<dbReference type="InterPro" id="IPR003594">
    <property type="entry name" value="HATPase_dom"/>
</dbReference>
<comment type="catalytic activity">
    <reaction evidence="1">
        <text>ATP + protein L-histidine = ADP + protein N-phospho-L-histidine.</text>
        <dbReference type="EC" id="2.7.13.3"/>
    </reaction>
</comment>
<feature type="transmembrane region" description="Helical" evidence="7">
    <location>
        <begin position="40"/>
        <end position="57"/>
    </location>
</feature>
<keyword evidence="7" id="KW-0472">Membrane</keyword>
<dbReference type="AlphaFoldDB" id="A0A3A6UMM2"/>
<dbReference type="InterPro" id="IPR050980">
    <property type="entry name" value="2C_sensor_his_kinase"/>
</dbReference>
<evidence type="ECO:0000256" key="5">
    <source>
        <dbReference type="ARBA" id="ARBA00022777"/>
    </source>
</evidence>
<dbReference type="GO" id="GO:0000155">
    <property type="term" value="F:phosphorelay sensor kinase activity"/>
    <property type="evidence" value="ECO:0007669"/>
    <property type="project" value="TreeGrafter"/>
</dbReference>
<dbReference type="PANTHER" id="PTHR44936">
    <property type="entry name" value="SENSOR PROTEIN CREC"/>
    <property type="match status" value="1"/>
</dbReference>
<evidence type="ECO:0000256" key="3">
    <source>
        <dbReference type="ARBA" id="ARBA00022679"/>
    </source>
</evidence>
<dbReference type="RefSeq" id="WP_121852145.1">
    <property type="nucleotide sequence ID" value="NZ_CP037952.1"/>
</dbReference>
<dbReference type="InterPro" id="IPR005467">
    <property type="entry name" value="His_kinase_dom"/>
</dbReference>
<dbReference type="GO" id="GO:0005524">
    <property type="term" value="F:ATP binding"/>
    <property type="evidence" value="ECO:0007669"/>
    <property type="project" value="UniProtKB-KW"/>
</dbReference>
<name>A0A3A6UMM2_9GAMM</name>
<dbReference type="Proteomes" id="UP000273022">
    <property type="component" value="Unassembled WGS sequence"/>
</dbReference>
<keyword evidence="7" id="KW-0812">Transmembrane</keyword>
<dbReference type="PANTHER" id="PTHR44936:SF10">
    <property type="entry name" value="SENSOR PROTEIN RSTB"/>
    <property type="match status" value="1"/>
</dbReference>